<accession>A0AAJ6Z0A6</accession>
<keyword evidence="4 6" id="KW-1133">Transmembrane helix</keyword>
<evidence type="ECO:0000256" key="6">
    <source>
        <dbReference type="SAM" id="Phobius"/>
    </source>
</evidence>
<organism evidence="8">
    <name type="scientific">Papilio xuthus</name>
    <name type="common">Asian swallowtail butterfly</name>
    <dbReference type="NCBI Taxonomy" id="66420"/>
    <lineage>
        <taxon>Eukaryota</taxon>
        <taxon>Metazoa</taxon>
        <taxon>Ecdysozoa</taxon>
        <taxon>Arthropoda</taxon>
        <taxon>Hexapoda</taxon>
        <taxon>Insecta</taxon>
        <taxon>Pterygota</taxon>
        <taxon>Neoptera</taxon>
        <taxon>Endopterygota</taxon>
        <taxon>Lepidoptera</taxon>
        <taxon>Glossata</taxon>
        <taxon>Ditrysia</taxon>
        <taxon>Papilionoidea</taxon>
        <taxon>Papilionidae</taxon>
        <taxon>Papilioninae</taxon>
        <taxon>Papilio</taxon>
    </lineage>
</organism>
<dbReference type="PANTHER" id="PTHR13628:SF1">
    <property type="entry name" value="TRANSMEMBRANE PROTEIN 267"/>
    <property type="match status" value="1"/>
</dbReference>
<dbReference type="GO" id="GO:0016020">
    <property type="term" value="C:membrane"/>
    <property type="evidence" value="ECO:0007669"/>
    <property type="project" value="UniProtKB-SubCell"/>
</dbReference>
<dbReference type="PANTHER" id="PTHR13628">
    <property type="entry name" value="TRANSMEMBRANE PROTEIN 267"/>
    <property type="match status" value="1"/>
</dbReference>
<keyword evidence="3 6" id="KW-0812">Transmembrane</keyword>
<dbReference type="KEGG" id="pxu:106114042"/>
<dbReference type="Pfam" id="PF04307">
    <property type="entry name" value="YdjM"/>
    <property type="match status" value="1"/>
</dbReference>
<feature type="chain" id="PRO_5042474034" description="Transmembrane protein 267" evidence="7">
    <location>
        <begin position="20"/>
        <end position="202"/>
    </location>
</feature>
<feature type="transmembrane region" description="Helical" evidence="6">
    <location>
        <begin position="103"/>
        <end position="121"/>
    </location>
</feature>
<dbReference type="InterPro" id="IPR007404">
    <property type="entry name" value="YdjM-like"/>
</dbReference>
<evidence type="ECO:0000313" key="8">
    <source>
        <dbReference type="RefSeq" id="XP_013162575.1"/>
    </source>
</evidence>
<feature type="transmembrane region" description="Helical" evidence="6">
    <location>
        <begin position="167"/>
        <end position="188"/>
    </location>
</feature>
<keyword evidence="5 6" id="KW-0472">Membrane</keyword>
<feature type="signal peptide" evidence="7">
    <location>
        <begin position="1"/>
        <end position="19"/>
    </location>
</feature>
<dbReference type="GeneID" id="106114042"/>
<dbReference type="RefSeq" id="XP_013162575.1">
    <property type="nucleotide sequence ID" value="XM_013307121.1"/>
</dbReference>
<feature type="transmembrane region" description="Helical" evidence="6">
    <location>
        <begin position="43"/>
        <end position="60"/>
    </location>
</feature>
<gene>
    <name evidence="8" type="primary">LOC106114042</name>
</gene>
<evidence type="ECO:0000256" key="3">
    <source>
        <dbReference type="ARBA" id="ARBA00022692"/>
    </source>
</evidence>
<protein>
    <recommendedName>
        <fullName evidence="2">Transmembrane protein 267</fullName>
    </recommendedName>
</protein>
<evidence type="ECO:0000256" key="2">
    <source>
        <dbReference type="ARBA" id="ARBA00013977"/>
    </source>
</evidence>
<evidence type="ECO:0000256" key="1">
    <source>
        <dbReference type="ARBA" id="ARBA00004141"/>
    </source>
</evidence>
<dbReference type="AlphaFoldDB" id="A0AAJ6Z0A6"/>
<evidence type="ECO:0000256" key="4">
    <source>
        <dbReference type="ARBA" id="ARBA00022989"/>
    </source>
</evidence>
<comment type="subcellular location">
    <subcellularLocation>
        <location evidence="1">Membrane</location>
        <topology evidence="1">Multi-pass membrane protein</topology>
    </subcellularLocation>
</comment>
<sequence length="202" mass="23461">MKLLSILLTILLCLSAIIGDYVVFRSKYSESQVFRAFSDSSVHAIIGLISGMLFFTYDIGLTTQARIYNVIFCTILSSLIDIDHFIAARSFKLKDATNLKQRGIFHCTTFWLLITILLIIYTYITKKLNIYIITYMTIIAYTSHHIRDGNRRGLWLYPIGETSPINKHVYVLLICILPRLYAYLYVYFKRQQLLLSIAKKTY</sequence>
<dbReference type="Proteomes" id="UP000694872">
    <property type="component" value="Unplaced"/>
</dbReference>
<evidence type="ECO:0000256" key="5">
    <source>
        <dbReference type="ARBA" id="ARBA00023136"/>
    </source>
</evidence>
<feature type="transmembrane region" description="Helical" evidence="6">
    <location>
        <begin position="67"/>
        <end position="91"/>
    </location>
</feature>
<dbReference type="InterPro" id="IPR026572">
    <property type="entry name" value="TMEM267"/>
</dbReference>
<keyword evidence="7" id="KW-0732">Signal</keyword>
<name>A0AAJ6Z0A6_PAPXU</name>
<evidence type="ECO:0000256" key="7">
    <source>
        <dbReference type="SAM" id="SignalP"/>
    </source>
</evidence>
<feature type="transmembrane region" description="Helical" evidence="6">
    <location>
        <begin position="128"/>
        <end position="147"/>
    </location>
</feature>
<reference evidence="8" key="1">
    <citation type="submission" date="2025-08" db="UniProtKB">
        <authorList>
            <consortium name="RefSeq"/>
        </authorList>
    </citation>
    <scope>IDENTIFICATION</scope>
</reference>
<proteinExistence type="predicted"/>